<dbReference type="PANTHER" id="PTHR34703:SF1">
    <property type="entry name" value="ANTIPORTER SUBUNIT MNHG2-RELATED"/>
    <property type="match status" value="1"/>
</dbReference>
<reference evidence="5 6" key="1">
    <citation type="submission" date="2016-08" db="EMBL/GenBank/DDBJ databases">
        <title>Novel Firmicute Genomes.</title>
        <authorList>
            <person name="Poppleton D.I."/>
            <person name="Gribaldo S."/>
        </authorList>
    </citation>
    <scope>NUCLEOTIDE SEQUENCE [LARGE SCALE GENOMIC DNA]</scope>
    <source>
        <strain evidence="5 6">RAOx-1</strain>
    </source>
</reference>
<keyword evidence="4" id="KW-1133">Transmembrane helix</keyword>
<proteinExistence type="inferred from homology"/>
<dbReference type="NCBIfam" id="NF009314">
    <property type="entry name" value="PRK12674.1-2"/>
    <property type="match status" value="1"/>
</dbReference>
<dbReference type="Proteomes" id="UP000284219">
    <property type="component" value="Unassembled WGS sequence"/>
</dbReference>
<evidence type="ECO:0000313" key="6">
    <source>
        <dbReference type="Proteomes" id="UP000284219"/>
    </source>
</evidence>
<gene>
    <name evidence="5" type="ORF">BEP19_03200</name>
</gene>
<name>A0A419SNV0_9BACL</name>
<organism evidence="5 6">
    <name type="scientific">Ammoniphilus oxalaticus</name>
    <dbReference type="NCBI Taxonomy" id="66863"/>
    <lineage>
        <taxon>Bacteria</taxon>
        <taxon>Bacillati</taxon>
        <taxon>Bacillota</taxon>
        <taxon>Bacilli</taxon>
        <taxon>Bacillales</taxon>
        <taxon>Paenibacillaceae</taxon>
        <taxon>Aneurinibacillus group</taxon>
        <taxon>Ammoniphilus</taxon>
    </lineage>
</organism>
<protein>
    <submittedName>
        <fullName evidence="5">Na+/H+ antiporter subunit G</fullName>
    </submittedName>
</protein>
<keyword evidence="4" id="KW-0812">Transmembrane</keyword>
<evidence type="ECO:0000256" key="3">
    <source>
        <dbReference type="ARBA" id="ARBA00022449"/>
    </source>
</evidence>
<dbReference type="OrthoDB" id="9806575at2"/>
<dbReference type="PANTHER" id="PTHR34703">
    <property type="entry name" value="ANTIPORTER SUBUNIT MNHG2-RELATED"/>
    <property type="match status" value="1"/>
</dbReference>
<dbReference type="RefSeq" id="WP_120188626.1">
    <property type="nucleotide sequence ID" value="NZ_MCHY01000006.1"/>
</dbReference>
<dbReference type="GO" id="GO:0015385">
    <property type="term" value="F:sodium:proton antiporter activity"/>
    <property type="evidence" value="ECO:0007669"/>
    <property type="project" value="TreeGrafter"/>
</dbReference>
<dbReference type="AlphaFoldDB" id="A0A419SNV0"/>
<dbReference type="InterPro" id="IPR005133">
    <property type="entry name" value="PhaG_MnhG_YufB"/>
</dbReference>
<evidence type="ECO:0000256" key="1">
    <source>
        <dbReference type="ARBA" id="ARBA00004141"/>
    </source>
</evidence>
<feature type="transmembrane region" description="Helical" evidence="4">
    <location>
        <begin position="45"/>
        <end position="63"/>
    </location>
</feature>
<evidence type="ECO:0000313" key="5">
    <source>
        <dbReference type="EMBL" id="RKD25947.1"/>
    </source>
</evidence>
<comment type="caution">
    <text evidence="5">The sequence shown here is derived from an EMBL/GenBank/DDBJ whole genome shotgun (WGS) entry which is preliminary data.</text>
</comment>
<keyword evidence="6" id="KW-1185">Reference proteome</keyword>
<dbReference type="Pfam" id="PF03334">
    <property type="entry name" value="PhaG_MnhG_YufB"/>
    <property type="match status" value="1"/>
</dbReference>
<comment type="subcellular location">
    <subcellularLocation>
        <location evidence="1">Membrane</location>
        <topology evidence="1">Multi-pass membrane protein</topology>
    </subcellularLocation>
</comment>
<sequence>MSAGSQSELVAVLMILVGTIFSFLSTVGLIRLPDVYTRTHAASKSSTLGVLFTMVGTFIFFLFQEGYFSIRLFLGIFFIFLTAPVAAHAITRSAHRANVELADISVQDDLQKVRSKEREGAEAE</sequence>
<evidence type="ECO:0000256" key="2">
    <source>
        <dbReference type="ARBA" id="ARBA00008404"/>
    </source>
</evidence>
<dbReference type="NCBIfam" id="TIGR01300">
    <property type="entry name" value="CPA3_mnhG_phaG"/>
    <property type="match status" value="1"/>
</dbReference>
<dbReference type="GO" id="GO:0016020">
    <property type="term" value="C:membrane"/>
    <property type="evidence" value="ECO:0007669"/>
    <property type="project" value="UniProtKB-SubCell"/>
</dbReference>
<feature type="transmembrane region" description="Helical" evidence="4">
    <location>
        <begin position="69"/>
        <end position="90"/>
    </location>
</feature>
<feature type="transmembrane region" description="Helical" evidence="4">
    <location>
        <begin position="12"/>
        <end position="33"/>
    </location>
</feature>
<dbReference type="EMBL" id="MCHY01000006">
    <property type="protein sequence ID" value="RKD25947.1"/>
    <property type="molecule type" value="Genomic_DNA"/>
</dbReference>
<keyword evidence="4" id="KW-0472">Membrane</keyword>
<comment type="similarity">
    <text evidence="2">Belongs to the CPA3 antiporters (TC 2.A.63) subunit G family.</text>
</comment>
<keyword evidence="3" id="KW-0813">Transport</keyword>
<evidence type="ECO:0000256" key="4">
    <source>
        <dbReference type="SAM" id="Phobius"/>
    </source>
</evidence>
<keyword evidence="3" id="KW-0050">Antiport</keyword>
<accession>A0A419SNV0</accession>